<evidence type="ECO:0000256" key="4">
    <source>
        <dbReference type="ARBA" id="ARBA00022692"/>
    </source>
</evidence>
<dbReference type="GO" id="GO:0071555">
    <property type="term" value="P:cell wall organization"/>
    <property type="evidence" value="ECO:0007669"/>
    <property type="project" value="UniProtKB-KW"/>
</dbReference>
<dbReference type="Pfam" id="PF03552">
    <property type="entry name" value="Cellulose_synt"/>
    <property type="match status" value="1"/>
</dbReference>
<keyword evidence="2" id="KW-0328">Glycosyltransferase</keyword>
<feature type="transmembrane region" description="Helical" evidence="8">
    <location>
        <begin position="176"/>
        <end position="195"/>
    </location>
</feature>
<evidence type="ECO:0000313" key="9">
    <source>
        <dbReference type="EMBL" id="PKU61950.1"/>
    </source>
</evidence>
<keyword evidence="3" id="KW-0808">Transferase</keyword>
<name>A0A2I0VEW6_9ASPA</name>
<dbReference type="InterPro" id="IPR005150">
    <property type="entry name" value="Cellulose_synth"/>
</dbReference>
<dbReference type="STRING" id="906689.A0A2I0VEW6"/>
<accession>A0A2I0VEW6</accession>
<evidence type="ECO:0000256" key="7">
    <source>
        <dbReference type="ARBA" id="ARBA00023316"/>
    </source>
</evidence>
<feature type="transmembrane region" description="Helical" evidence="8">
    <location>
        <begin position="22"/>
        <end position="40"/>
    </location>
</feature>
<dbReference type="EMBL" id="KZ504547">
    <property type="protein sequence ID" value="PKU61950.1"/>
    <property type="molecule type" value="Genomic_DNA"/>
</dbReference>
<feature type="transmembrane region" description="Helical" evidence="8">
    <location>
        <begin position="61"/>
        <end position="81"/>
    </location>
</feature>
<reference evidence="9 10" key="1">
    <citation type="journal article" date="2016" name="Sci. Rep.">
        <title>The Dendrobium catenatum Lindl. genome sequence provides insights into polysaccharide synthase, floral development and adaptive evolution.</title>
        <authorList>
            <person name="Zhang G.Q."/>
            <person name="Xu Q."/>
            <person name="Bian C."/>
            <person name="Tsai W.C."/>
            <person name="Yeh C.M."/>
            <person name="Liu K.W."/>
            <person name="Yoshida K."/>
            <person name="Zhang L.S."/>
            <person name="Chang S.B."/>
            <person name="Chen F."/>
            <person name="Shi Y."/>
            <person name="Su Y.Y."/>
            <person name="Zhang Y.Q."/>
            <person name="Chen L.J."/>
            <person name="Yin Y."/>
            <person name="Lin M."/>
            <person name="Huang H."/>
            <person name="Deng H."/>
            <person name="Wang Z.W."/>
            <person name="Zhu S.L."/>
            <person name="Zhao X."/>
            <person name="Deng C."/>
            <person name="Niu S.C."/>
            <person name="Huang J."/>
            <person name="Wang M."/>
            <person name="Liu G.H."/>
            <person name="Yang H.J."/>
            <person name="Xiao X.J."/>
            <person name="Hsiao Y.Y."/>
            <person name="Wu W.L."/>
            <person name="Chen Y.Y."/>
            <person name="Mitsuda N."/>
            <person name="Ohme-Takagi M."/>
            <person name="Luo Y.B."/>
            <person name="Van de Peer Y."/>
            <person name="Liu Z.J."/>
        </authorList>
    </citation>
    <scope>NUCLEOTIDE SEQUENCE [LARGE SCALE GENOMIC DNA]</scope>
    <source>
        <tissue evidence="9">The whole plant</tissue>
    </source>
</reference>
<keyword evidence="4 8" id="KW-0812">Transmembrane</keyword>
<gene>
    <name evidence="9" type="primary">CSLH3</name>
    <name evidence="9" type="ORF">MA16_Dca028342</name>
</gene>
<keyword evidence="6 8" id="KW-0472">Membrane</keyword>
<dbReference type="GO" id="GO:0016760">
    <property type="term" value="F:cellulose synthase (UDP-forming) activity"/>
    <property type="evidence" value="ECO:0007669"/>
    <property type="project" value="InterPro"/>
</dbReference>
<dbReference type="PANTHER" id="PTHR13301">
    <property type="entry name" value="X-BOX TRANSCRIPTION FACTOR-RELATED"/>
    <property type="match status" value="1"/>
</dbReference>
<feature type="transmembrane region" description="Helical" evidence="8">
    <location>
        <begin position="112"/>
        <end position="135"/>
    </location>
</feature>
<feature type="transmembrane region" description="Helical" evidence="8">
    <location>
        <begin position="147"/>
        <end position="164"/>
    </location>
</feature>
<evidence type="ECO:0000313" key="10">
    <source>
        <dbReference type="Proteomes" id="UP000233837"/>
    </source>
</evidence>
<protein>
    <submittedName>
        <fullName evidence="9">Cellulose synthase-like protein H3</fullName>
    </submittedName>
</protein>
<dbReference type="Proteomes" id="UP000233837">
    <property type="component" value="Unassembled WGS sequence"/>
</dbReference>
<evidence type="ECO:0000256" key="3">
    <source>
        <dbReference type="ARBA" id="ARBA00022679"/>
    </source>
</evidence>
<evidence type="ECO:0000256" key="8">
    <source>
        <dbReference type="SAM" id="Phobius"/>
    </source>
</evidence>
<dbReference type="AlphaFoldDB" id="A0A2I0VEW6"/>
<organism evidence="9 10">
    <name type="scientific">Dendrobium catenatum</name>
    <dbReference type="NCBI Taxonomy" id="906689"/>
    <lineage>
        <taxon>Eukaryota</taxon>
        <taxon>Viridiplantae</taxon>
        <taxon>Streptophyta</taxon>
        <taxon>Embryophyta</taxon>
        <taxon>Tracheophyta</taxon>
        <taxon>Spermatophyta</taxon>
        <taxon>Magnoliopsida</taxon>
        <taxon>Liliopsida</taxon>
        <taxon>Asparagales</taxon>
        <taxon>Orchidaceae</taxon>
        <taxon>Epidendroideae</taxon>
        <taxon>Malaxideae</taxon>
        <taxon>Dendrobiinae</taxon>
        <taxon>Dendrobium</taxon>
    </lineage>
</organism>
<reference evidence="9 10" key="2">
    <citation type="journal article" date="2017" name="Nature">
        <title>The Apostasia genome and the evolution of orchids.</title>
        <authorList>
            <person name="Zhang G.Q."/>
            <person name="Liu K.W."/>
            <person name="Li Z."/>
            <person name="Lohaus R."/>
            <person name="Hsiao Y.Y."/>
            <person name="Niu S.C."/>
            <person name="Wang J.Y."/>
            <person name="Lin Y.C."/>
            <person name="Xu Q."/>
            <person name="Chen L.J."/>
            <person name="Yoshida K."/>
            <person name="Fujiwara S."/>
            <person name="Wang Z.W."/>
            <person name="Zhang Y.Q."/>
            <person name="Mitsuda N."/>
            <person name="Wang M."/>
            <person name="Liu G.H."/>
            <person name="Pecoraro L."/>
            <person name="Huang H.X."/>
            <person name="Xiao X.J."/>
            <person name="Lin M."/>
            <person name="Wu X.Y."/>
            <person name="Wu W.L."/>
            <person name="Chen Y.Y."/>
            <person name="Chang S.B."/>
            <person name="Sakamoto S."/>
            <person name="Ohme-Takagi M."/>
            <person name="Yagi M."/>
            <person name="Zeng S.J."/>
            <person name="Shen C.Y."/>
            <person name="Yeh C.M."/>
            <person name="Luo Y.B."/>
            <person name="Tsai W.C."/>
            <person name="Van de Peer Y."/>
            <person name="Liu Z.J."/>
        </authorList>
    </citation>
    <scope>NUCLEOTIDE SEQUENCE [LARGE SCALE GENOMIC DNA]</scope>
    <source>
        <tissue evidence="9">The whole plant</tissue>
    </source>
</reference>
<evidence type="ECO:0000256" key="1">
    <source>
        <dbReference type="ARBA" id="ARBA00004308"/>
    </source>
</evidence>
<comment type="subcellular location">
    <subcellularLocation>
        <location evidence="1">Endomembrane system</location>
    </subcellularLocation>
</comment>
<evidence type="ECO:0000256" key="5">
    <source>
        <dbReference type="ARBA" id="ARBA00022989"/>
    </source>
</evidence>
<keyword evidence="7" id="KW-0961">Cell wall biogenesis/degradation</keyword>
<dbReference type="GO" id="GO:0030244">
    <property type="term" value="P:cellulose biosynthetic process"/>
    <property type="evidence" value="ECO:0007669"/>
    <property type="project" value="InterPro"/>
</dbReference>
<keyword evidence="5 8" id="KW-1133">Transmembrane helix</keyword>
<dbReference type="GO" id="GO:0012505">
    <property type="term" value="C:endomembrane system"/>
    <property type="evidence" value="ECO:0007669"/>
    <property type="project" value="UniProtKB-SubCell"/>
</dbReference>
<proteinExistence type="predicted"/>
<evidence type="ECO:0000256" key="2">
    <source>
        <dbReference type="ARBA" id="ARBA00022676"/>
    </source>
</evidence>
<dbReference type="GO" id="GO:0016020">
    <property type="term" value="C:membrane"/>
    <property type="evidence" value="ECO:0007669"/>
    <property type="project" value="InterPro"/>
</dbReference>
<evidence type="ECO:0000256" key="6">
    <source>
        <dbReference type="ARBA" id="ARBA00023136"/>
    </source>
</evidence>
<sequence length="197" mass="21748">MSGIKYKSPKVRSFCYLQVSEGQFLLAAMLFAGYNLYSLEEYKHCGKSWREWWNNQRMQRITAITAFLLGFLSVVFKLLGISETVFEVTRKDQVDVPAHAEPGRFTFDGSPMFITGTMLVLVQITAIGVALVSWAGGAVGPETNGPGVAEMVCSGWVLITFWPFVRGLFGKGSYGIPWSVVIKAGVLAVLFLQLCKS</sequence>
<keyword evidence="10" id="KW-1185">Reference proteome</keyword>